<dbReference type="Pfam" id="PF00593">
    <property type="entry name" value="TonB_dep_Rec_b-barrel"/>
    <property type="match status" value="1"/>
</dbReference>
<dbReference type="InterPro" id="IPR039426">
    <property type="entry name" value="TonB-dep_rcpt-like"/>
</dbReference>
<keyword evidence="6 8" id="KW-0472">Membrane</keyword>
<evidence type="ECO:0000313" key="12">
    <source>
        <dbReference type="EMBL" id="NJB96878.1"/>
    </source>
</evidence>
<dbReference type="PANTHER" id="PTHR40980:SF3">
    <property type="entry name" value="TONB-DEPENDENT RECEPTOR-LIKE BETA-BARREL DOMAIN-CONTAINING PROTEIN"/>
    <property type="match status" value="1"/>
</dbReference>
<dbReference type="EMBL" id="JAATJB010000003">
    <property type="protein sequence ID" value="NJB96878.1"/>
    <property type="molecule type" value="Genomic_DNA"/>
</dbReference>
<proteinExistence type="inferred from homology"/>
<keyword evidence="7 8" id="KW-0998">Cell outer membrane</keyword>
<dbReference type="RefSeq" id="WP_241213574.1">
    <property type="nucleotide sequence ID" value="NZ_BAAADY010000002.1"/>
</dbReference>
<dbReference type="NCBIfam" id="TIGR01782">
    <property type="entry name" value="TonB-Xanth-Caul"/>
    <property type="match status" value="1"/>
</dbReference>
<keyword evidence="12" id="KW-0675">Receptor</keyword>
<name>A0A7X5XWX3_9SPHN</name>
<dbReference type="PROSITE" id="PS52016">
    <property type="entry name" value="TONB_DEPENDENT_REC_3"/>
    <property type="match status" value="1"/>
</dbReference>
<dbReference type="Pfam" id="PF07715">
    <property type="entry name" value="Plug"/>
    <property type="match status" value="1"/>
</dbReference>
<evidence type="ECO:0000256" key="1">
    <source>
        <dbReference type="ARBA" id="ARBA00004571"/>
    </source>
</evidence>
<dbReference type="Gene3D" id="2.40.170.20">
    <property type="entry name" value="TonB-dependent receptor, beta-barrel domain"/>
    <property type="match status" value="1"/>
</dbReference>
<gene>
    <name evidence="12" type="ORF">GGR89_001184</name>
</gene>
<evidence type="ECO:0000256" key="8">
    <source>
        <dbReference type="PROSITE-ProRule" id="PRU01360"/>
    </source>
</evidence>
<sequence length="892" mass="96465">MIASFAAAAPAFAQDSAPAPAQGQDGGQGASGGDEIVVTGIRGSLRRAIEVKRNANAVVDVITAEDVGKFPDRNVAESLSHIPGVSIDRQFGIGEKVAIQGTDPALNRILIDGHNIASADWGGAPGDVTSRTFNYSLLAPEIVERIEVFKSPEPRIDEGSLGGTVIVHTRKPLDLKPNTLIGSAGYSYNDRSDLGNPRGSLLYSWHNDAGNFGILAAATYDKDSLARAGIEYFGYASGKDFLNTDANGNLSLKNPNAQITGGSLQDLANARYPYGINHAYFKQTRERIGGQVAVQYNPSDALHLTLTGLHIDGTYNNFSQSEYVVPGWATGALNSATVSNGLITNASFGSTTLPSTSAQLDNNYRKTKVRTSSVNLAADWTVGKVTLSANGGWTKATGGTDPEYLFNVQSNMPFSYAYSANSSDVTFATDPTNPNAFFRSDLRPTTLPDGSVINAYQIGGIGRSQTLDEEGYGQLDMAADVDNSIFTKVRLGVKYSDHINRLDAFGSRVYFTSPITLANYKYVLSPEGLFDGLNATGNSNRFATLTGDAVIDALNSGIYVDAGRDYGSSYRVREQNGSAYAQLDFERGPVRGNVGYRMVYTKDISDYATFLNGSSTPIPTRTTTDYLKFLPSINVAYQVTPTFLVRGSIADVIARPRYNQLAGSFSRNDTQLTAGGGNPNLAPYESRNYELSAEWYFRPGGLFSVEYFRREISSYIVSKTSVQTLLNQLTGQLATYQVNLPVNASDATVNGVSVAFQTPIWGGFGIQTNYTYAKDDAGSDADGNVLNLPYLSRHTINVIPYYEKGPLQARVSWNWRSHYFTGIGRLNSVDSTDGYHQLDASIAYKLTEQVTVSVNAQNLLDETYYSYSGTKDAPTAFYKNGRVFAASVSFRM</sequence>
<dbReference type="InterPro" id="IPR036942">
    <property type="entry name" value="Beta-barrel_TonB_sf"/>
</dbReference>
<keyword evidence="13" id="KW-1185">Reference proteome</keyword>
<dbReference type="Gene3D" id="2.170.130.10">
    <property type="entry name" value="TonB-dependent receptor, plug domain"/>
    <property type="match status" value="1"/>
</dbReference>
<dbReference type="GO" id="GO:0009279">
    <property type="term" value="C:cell outer membrane"/>
    <property type="evidence" value="ECO:0007669"/>
    <property type="project" value="UniProtKB-SubCell"/>
</dbReference>
<evidence type="ECO:0000256" key="5">
    <source>
        <dbReference type="ARBA" id="ARBA00023077"/>
    </source>
</evidence>
<organism evidence="12 13">
    <name type="scientific">Sphingomonas trueperi</name>
    <dbReference type="NCBI Taxonomy" id="53317"/>
    <lineage>
        <taxon>Bacteria</taxon>
        <taxon>Pseudomonadati</taxon>
        <taxon>Pseudomonadota</taxon>
        <taxon>Alphaproteobacteria</taxon>
        <taxon>Sphingomonadales</taxon>
        <taxon>Sphingomonadaceae</taxon>
        <taxon>Sphingomonas</taxon>
    </lineage>
</organism>
<evidence type="ECO:0000259" key="11">
    <source>
        <dbReference type="Pfam" id="PF07715"/>
    </source>
</evidence>
<evidence type="ECO:0000256" key="4">
    <source>
        <dbReference type="ARBA" id="ARBA00022692"/>
    </source>
</evidence>
<protein>
    <submittedName>
        <fullName evidence="12">Iron complex outermembrane receptor protein</fullName>
    </submittedName>
</protein>
<dbReference type="InterPro" id="IPR012910">
    <property type="entry name" value="Plug_dom"/>
</dbReference>
<dbReference type="SUPFAM" id="SSF56935">
    <property type="entry name" value="Porins"/>
    <property type="match status" value="1"/>
</dbReference>
<keyword evidence="2 8" id="KW-0813">Transport</keyword>
<feature type="domain" description="TonB-dependent receptor plug" evidence="11">
    <location>
        <begin position="52"/>
        <end position="164"/>
    </location>
</feature>
<dbReference type="AlphaFoldDB" id="A0A7X5XWX3"/>
<accession>A0A7X5XWX3</accession>
<evidence type="ECO:0000256" key="3">
    <source>
        <dbReference type="ARBA" id="ARBA00022452"/>
    </source>
</evidence>
<feature type="domain" description="TonB-dependent receptor-like beta-barrel" evidence="10">
    <location>
        <begin position="419"/>
        <end position="859"/>
    </location>
</feature>
<comment type="subcellular location">
    <subcellularLocation>
        <location evidence="1 8">Cell outer membrane</location>
        <topology evidence="1 8">Multi-pass membrane protein</topology>
    </subcellularLocation>
</comment>
<evidence type="ECO:0000256" key="9">
    <source>
        <dbReference type="RuleBase" id="RU003357"/>
    </source>
</evidence>
<keyword evidence="3 8" id="KW-1134">Transmembrane beta strand</keyword>
<dbReference type="InterPro" id="IPR037066">
    <property type="entry name" value="Plug_dom_sf"/>
</dbReference>
<evidence type="ECO:0000313" key="13">
    <source>
        <dbReference type="Proteomes" id="UP000531251"/>
    </source>
</evidence>
<comment type="caution">
    <text evidence="12">The sequence shown here is derived from an EMBL/GenBank/DDBJ whole genome shotgun (WGS) entry which is preliminary data.</text>
</comment>
<dbReference type="Proteomes" id="UP000531251">
    <property type="component" value="Unassembled WGS sequence"/>
</dbReference>
<evidence type="ECO:0000256" key="2">
    <source>
        <dbReference type="ARBA" id="ARBA00022448"/>
    </source>
</evidence>
<evidence type="ECO:0000256" key="6">
    <source>
        <dbReference type="ARBA" id="ARBA00023136"/>
    </source>
</evidence>
<dbReference type="CDD" id="cd01347">
    <property type="entry name" value="ligand_gated_channel"/>
    <property type="match status" value="1"/>
</dbReference>
<keyword evidence="5 9" id="KW-0798">TonB box</keyword>
<keyword evidence="4 8" id="KW-0812">Transmembrane</keyword>
<dbReference type="InterPro" id="IPR000531">
    <property type="entry name" value="Beta-barrel_TonB"/>
</dbReference>
<dbReference type="InterPro" id="IPR010104">
    <property type="entry name" value="TonB_rcpt_bac"/>
</dbReference>
<reference evidence="12 13" key="1">
    <citation type="submission" date="2020-03" db="EMBL/GenBank/DDBJ databases">
        <title>Genomic Encyclopedia of Type Strains, Phase IV (KMG-IV): sequencing the most valuable type-strain genomes for metagenomic binning, comparative biology and taxonomic classification.</title>
        <authorList>
            <person name="Goeker M."/>
        </authorList>
    </citation>
    <scope>NUCLEOTIDE SEQUENCE [LARGE SCALE GENOMIC DNA]</scope>
    <source>
        <strain evidence="12 13">DSM 7225</strain>
    </source>
</reference>
<comment type="similarity">
    <text evidence="8 9">Belongs to the TonB-dependent receptor family.</text>
</comment>
<dbReference type="PANTHER" id="PTHR40980">
    <property type="entry name" value="PLUG DOMAIN-CONTAINING PROTEIN"/>
    <property type="match status" value="1"/>
</dbReference>
<evidence type="ECO:0000259" key="10">
    <source>
        <dbReference type="Pfam" id="PF00593"/>
    </source>
</evidence>
<evidence type="ECO:0000256" key="7">
    <source>
        <dbReference type="ARBA" id="ARBA00023237"/>
    </source>
</evidence>